<evidence type="ECO:0000256" key="1">
    <source>
        <dbReference type="SAM" id="Phobius"/>
    </source>
</evidence>
<proteinExistence type="predicted"/>
<keyword evidence="1" id="KW-1133">Transmembrane helix</keyword>
<sequence length="121" mass="13700">MEGFVKDYSRSVSRVSPLEFYLSAIVFWRGVVPSYGNSLDGEFGLEETQGPFKGMKEEDEVKAIRPPPKPPPVVLGRLSEEIYLFCFNLFLSHVCLMFSSLFVLFVYDCKTMVLSLDVGDI</sequence>
<dbReference type="EMBL" id="CAMAPF010000106">
    <property type="protein sequence ID" value="CAH9099837.1"/>
    <property type="molecule type" value="Genomic_DNA"/>
</dbReference>
<accession>A0AAV0DF44</accession>
<gene>
    <name evidence="2" type="ORF">CEPIT_LOCUS15114</name>
</gene>
<name>A0AAV0DF44_9ASTE</name>
<organism evidence="2 3">
    <name type="scientific">Cuscuta epithymum</name>
    <dbReference type="NCBI Taxonomy" id="186058"/>
    <lineage>
        <taxon>Eukaryota</taxon>
        <taxon>Viridiplantae</taxon>
        <taxon>Streptophyta</taxon>
        <taxon>Embryophyta</taxon>
        <taxon>Tracheophyta</taxon>
        <taxon>Spermatophyta</taxon>
        <taxon>Magnoliopsida</taxon>
        <taxon>eudicotyledons</taxon>
        <taxon>Gunneridae</taxon>
        <taxon>Pentapetalae</taxon>
        <taxon>asterids</taxon>
        <taxon>lamiids</taxon>
        <taxon>Solanales</taxon>
        <taxon>Convolvulaceae</taxon>
        <taxon>Cuscuteae</taxon>
        <taxon>Cuscuta</taxon>
        <taxon>Cuscuta subgen. Cuscuta</taxon>
    </lineage>
</organism>
<dbReference type="Proteomes" id="UP001152523">
    <property type="component" value="Unassembled WGS sequence"/>
</dbReference>
<keyword evidence="1" id="KW-0472">Membrane</keyword>
<comment type="caution">
    <text evidence="2">The sequence shown here is derived from an EMBL/GenBank/DDBJ whole genome shotgun (WGS) entry which is preliminary data.</text>
</comment>
<protein>
    <submittedName>
        <fullName evidence="2">Uncharacterized protein</fullName>
    </submittedName>
</protein>
<evidence type="ECO:0000313" key="2">
    <source>
        <dbReference type="EMBL" id="CAH9099837.1"/>
    </source>
</evidence>
<evidence type="ECO:0000313" key="3">
    <source>
        <dbReference type="Proteomes" id="UP001152523"/>
    </source>
</evidence>
<keyword evidence="1" id="KW-0812">Transmembrane</keyword>
<feature type="transmembrane region" description="Helical" evidence="1">
    <location>
        <begin position="82"/>
        <end position="107"/>
    </location>
</feature>
<dbReference type="AlphaFoldDB" id="A0AAV0DF44"/>
<keyword evidence="3" id="KW-1185">Reference proteome</keyword>
<reference evidence="2" key="1">
    <citation type="submission" date="2022-07" db="EMBL/GenBank/DDBJ databases">
        <authorList>
            <person name="Macas J."/>
            <person name="Novak P."/>
            <person name="Neumann P."/>
        </authorList>
    </citation>
    <scope>NUCLEOTIDE SEQUENCE</scope>
</reference>